<reference evidence="3 4" key="1">
    <citation type="submission" date="2024-05" db="EMBL/GenBank/DDBJ databases">
        <title>A draft genome resource for the thread blight pathogen Marasmius tenuissimus strain MS-2.</title>
        <authorList>
            <person name="Yulfo-Soto G.E."/>
            <person name="Baruah I.K."/>
            <person name="Amoako-Attah I."/>
            <person name="Bukari Y."/>
            <person name="Meinhardt L.W."/>
            <person name="Bailey B.A."/>
            <person name="Cohen S.P."/>
        </authorList>
    </citation>
    <scope>NUCLEOTIDE SEQUENCE [LARGE SCALE GENOMIC DNA]</scope>
    <source>
        <strain evidence="3 4">MS-2</strain>
    </source>
</reference>
<feature type="region of interest" description="Disordered" evidence="2">
    <location>
        <begin position="759"/>
        <end position="785"/>
    </location>
</feature>
<dbReference type="EMBL" id="JBBXMP010000059">
    <property type="protein sequence ID" value="KAL0064632.1"/>
    <property type="molecule type" value="Genomic_DNA"/>
</dbReference>
<proteinExistence type="predicted"/>
<evidence type="ECO:0000313" key="4">
    <source>
        <dbReference type="Proteomes" id="UP001437256"/>
    </source>
</evidence>
<feature type="region of interest" description="Disordered" evidence="2">
    <location>
        <begin position="301"/>
        <end position="324"/>
    </location>
</feature>
<accession>A0ABR2ZWG4</accession>
<evidence type="ECO:0000256" key="2">
    <source>
        <dbReference type="SAM" id="MobiDB-lite"/>
    </source>
</evidence>
<sequence length="785" mass="87987">MSSDDDYQPSEKDTQVLAEDTESYPTHPMFVQGSSNASLDIISALDPPKNMVLGSLLTMEQWHGMISELLIDARARAEQMLERLYGEQPHRRPRDTVEERSRSLAIEQALNAVRFRLMRAPAPFCPATHLSPAAVHDLSWLYVCAVVEGNQDLDYGKECMHETFHPFLPNRPPIIELLRMDPEHVASFEFGPNVEDTEALNMMKTGGTAGLIPEFKLDAADPGGSWDTAIELNSEDEKDANSPQNSLVPGVARPRKQAKQRPKKVNSSENPFDSVFLKPEEVPIGLEYPPRPDIPLELAMGLTPSRQGPLPPGPSSRRGRSPQHHLEFDCVELSARIRNPRSTGGSGTDEPIINRLFLPGSTPTPEPYYPDGEGFGLPDEHLLPSTRQCPTDDTNITSDLTLLQQNDFVGPEAPHVEPEVVPGGDHAPSSSSPVPPPAQQTLLLTRIQRLELDVQGLSERNATLEQLGQQNERDLAESQNLQADNARLTTRIQTLELEVQRLSERNVTLERLGQTEQNLTEENQNFRTENTRLTTLLRDNEQHMMTVRQCHDQDLQDMRTRNDNLTAQVQQHLRADQDRTDSVEQLVEERTCSFLTYSNMRFELADVPHLIHVTERGVAASAGPVLNIILGMANQQVINVQRITDKVTRYETNFEHVPRPRGPLEPPMTSQNEGYSPERAMQEVASLSNVMGTFAQRAQNSYESVMGETSRQSDRNFLQEHGSTLQHALRRTAMLSPGSWVPRMIRDSEGLVDDALLNSYRSTEGSNKRKDRDGDKENVEGPRKK</sequence>
<feature type="compositionally biased region" description="Basic and acidic residues" evidence="2">
    <location>
        <begin position="766"/>
        <end position="785"/>
    </location>
</feature>
<feature type="region of interest" description="Disordered" evidence="2">
    <location>
        <begin position="411"/>
        <end position="437"/>
    </location>
</feature>
<evidence type="ECO:0000256" key="1">
    <source>
        <dbReference type="SAM" id="Coils"/>
    </source>
</evidence>
<dbReference type="Proteomes" id="UP001437256">
    <property type="component" value="Unassembled WGS sequence"/>
</dbReference>
<protein>
    <submittedName>
        <fullName evidence="3">Uncharacterized protein</fullName>
    </submittedName>
</protein>
<feature type="region of interest" description="Disordered" evidence="2">
    <location>
        <begin position="234"/>
        <end position="274"/>
    </location>
</feature>
<evidence type="ECO:0000313" key="3">
    <source>
        <dbReference type="EMBL" id="KAL0064632.1"/>
    </source>
</evidence>
<feature type="compositionally biased region" description="Low complexity" evidence="2">
    <location>
        <begin position="411"/>
        <end position="432"/>
    </location>
</feature>
<organism evidence="3 4">
    <name type="scientific">Marasmius tenuissimus</name>
    <dbReference type="NCBI Taxonomy" id="585030"/>
    <lineage>
        <taxon>Eukaryota</taxon>
        <taxon>Fungi</taxon>
        <taxon>Dikarya</taxon>
        <taxon>Basidiomycota</taxon>
        <taxon>Agaricomycotina</taxon>
        <taxon>Agaricomycetes</taxon>
        <taxon>Agaricomycetidae</taxon>
        <taxon>Agaricales</taxon>
        <taxon>Marasmiineae</taxon>
        <taxon>Marasmiaceae</taxon>
        <taxon>Marasmius</taxon>
    </lineage>
</organism>
<gene>
    <name evidence="3" type="ORF">AAF712_008465</name>
</gene>
<comment type="caution">
    <text evidence="3">The sequence shown here is derived from an EMBL/GenBank/DDBJ whole genome shotgun (WGS) entry which is preliminary data.</text>
</comment>
<keyword evidence="1" id="KW-0175">Coiled coil</keyword>
<feature type="compositionally biased region" description="Basic residues" evidence="2">
    <location>
        <begin position="253"/>
        <end position="264"/>
    </location>
</feature>
<keyword evidence="4" id="KW-1185">Reference proteome</keyword>
<name>A0ABR2ZWG4_9AGAR</name>
<feature type="coiled-coil region" evidence="1">
    <location>
        <begin position="447"/>
        <end position="575"/>
    </location>
</feature>